<feature type="domain" description="DUF4817" evidence="1">
    <location>
        <begin position="11"/>
        <end position="64"/>
    </location>
</feature>
<reference evidence="2" key="1">
    <citation type="submission" date="2018-04" db="EMBL/GenBank/DDBJ databases">
        <title>Transcriptome assembly of Sipha flava.</title>
        <authorList>
            <person name="Scully E.D."/>
            <person name="Geib S.M."/>
            <person name="Palmer N.A."/>
            <person name="Koch K."/>
            <person name="Bradshaw J."/>
            <person name="Heng-Moss T."/>
            <person name="Sarath G."/>
        </authorList>
    </citation>
    <scope>NUCLEOTIDE SEQUENCE</scope>
</reference>
<organism evidence="2">
    <name type="scientific">Sipha flava</name>
    <name type="common">yellow sugarcane aphid</name>
    <dbReference type="NCBI Taxonomy" id="143950"/>
    <lineage>
        <taxon>Eukaryota</taxon>
        <taxon>Metazoa</taxon>
        <taxon>Ecdysozoa</taxon>
        <taxon>Arthropoda</taxon>
        <taxon>Hexapoda</taxon>
        <taxon>Insecta</taxon>
        <taxon>Pterygota</taxon>
        <taxon>Neoptera</taxon>
        <taxon>Paraneoptera</taxon>
        <taxon>Hemiptera</taxon>
        <taxon>Sternorrhyncha</taxon>
        <taxon>Aphidomorpha</taxon>
        <taxon>Aphidoidea</taxon>
        <taxon>Aphididae</taxon>
        <taxon>Sipha</taxon>
    </lineage>
</organism>
<evidence type="ECO:0000313" key="2">
    <source>
        <dbReference type="EMBL" id="MBY72113.1"/>
    </source>
</evidence>
<dbReference type="InterPro" id="IPR032135">
    <property type="entry name" value="DUF4817"/>
</dbReference>
<dbReference type="EMBL" id="GGMS01002910">
    <property type="protein sequence ID" value="MBY72113.1"/>
    <property type="molecule type" value="Transcribed_RNA"/>
</dbReference>
<dbReference type="GO" id="GO:0003676">
    <property type="term" value="F:nucleic acid binding"/>
    <property type="evidence" value="ECO:0007669"/>
    <property type="project" value="InterPro"/>
</dbReference>
<dbReference type="InterPro" id="IPR036397">
    <property type="entry name" value="RNaseH_sf"/>
</dbReference>
<sequence length="242" mass="28166">MPFLLFIMAWSGEHRAFVVEEFINNGGSPITTQRAFCIRFALNRRDPITDSKTIHNWVKNFRQTSSALKRKSTGRPRTATGLENVAAVRTSIEQSPRRSARKHAAALHLSDRSVWRILHQELKIHPYKIMVTKELFPRDFETRTTLCRDLLRNIPRTDVLLFTDEAHFHLSGTVNKQNFRYWSEHNLQELHQQLLYSPKVTVWCAIFASGVWGPYFFEEDGATVTVTSNRYCNVLEHFFGQN</sequence>
<dbReference type="PANTHER" id="PTHR47326:SF1">
    <property type="entry name" value="HTH PSQ-TYPE DOMAIN-CONTAINING PROTEIN"/>
    <property type="match status" value="1"/>
</dbReference>
<dbReference type="Gene3D" id="3.30.420.10">
    <property type="entry name" value="Ribonuclease H-like superfamily/Ribonuclease H"/>
    <property type="match status" value="1"/>
</dbReference>
<dbReference type="AlphaFoldDB" id="A0A2S2Q301"/>
<gene>
    <name evidence="2" type="ORF">g.128019</name>
</gene>
<name>A0A2S2Q301_9HEMI</name>
<dbReference type="Pfam" id="PF16087">
    <property type="entry name" value="DUF4817"/>
    <property type="match status" value="1"/>
</dbReference>
<accession>A0A2S2Q301</accession>
<dbReference type="OrthoDB" id="6628920at2759"/>
<evidence type="ECO:0000259" key="1">
    <source>
        <dbReference type="Pfam" id="PF16087"/>
    </source>
</evidence>
<protein>
    <recommendedName>
        <fullName evidence="1">DUF4817 domain-containing protein</fullName>
    </recommendedName>
</protein>
<dbReference type="PANTHER" id="PTHR47326">
    <property type="entry name" value="TRANSPOSABLE ELEMENT TC3 TRANSPOSASE-LIKE PROTEIN"/>
    <property type="match status" value="1"/>
</dbReference>
<proteinExistence type="predicted"/>